<organism evidence="1 2">
    <name type="scientific">Macroventuria anomochaeta</name>
    <dbReference type="NCBI Taxonomy" id="301207"/>
    <lineage>
        <taxon>Eukaryota</taxon>
        <taxon>Fungi</taxon>
        <taxon>Dikarya</taxon>
        <taxon>Ascomycota</taxon>
        <taxon>Pezizomycotina</taxon>
        <taxon>Dothideomycetes</taxon>
        <taxon>Pleosporomycetidae</taxon>
        <taxon>Pleosporales</taxon>
        <taxon>Pleosporineae</taxon>
        <taxon>Didymellaceae</taxon>
        <taxon>Macroventuria</taxon>
    </lineage>
</organism>
<proteinExistence type="predicted"/>
<comment type="caution">
    <text evidence="1">The sequence shown here is derived from an EMBL/GenBank/DDBJ whole genome shotgun (WGS) entry which is preliminary data.</text>
</comment>
<name>A0ACB6RYL9_9PLEO</name>
<dbReference type="Proteomes" id="UP000799754">
    <property type="component" value="Unassembled WGS sequence"/>
</dbReference>
<keyword evidence="2" id="KW-1185">Reference proteome</keyword>
<gene>
    <name evidence="1" type="ORF">BU25DRAFT_74312</name>
</gene>
<sequence>MLLLRARQTYTLPGLTEVSPVPATGVATWHSGSIFIMKVHSCDFAKCKFVAVSTGPYETRSPLLRLLWTSTFQGQYISSYPS</sequence>
<dbReference type="EMBL" id="MU006719">
    <property type="protein sequence ID" value="KAF2626869.1"/>
    <property type="molecule type" value="Genomic_DNA"/>
</dbReference>
<evidence type="ECO:0000313" key="2">
    <source>
        <dbReference type="Proteomes" id="UP000799754"/>
    </source>
</evidence>
<reference evidence="1" key="1">
    <citation type="journal article" date="2020" name="Stud. Mycol.">
        <title>101 Dothideomycetes genomes: a test case for predicting lifestyles and emergence of pathogens.</title>
        <authorList>
            <person name="Haridas S."/>
            <person name="Albert R."/>
            <person name="Binder M."/>
            <person name="Bloem J."/>
            <person name="Labutti K."/>
            <person name="Salamov A."/>
            <person name="Andreopoulos B."/>
            <person name="Baker S."/>
            <person name="Barry K."/>
            <person name="Bills G."/>
            <person name="Bluhm B."/>
            <person name="Cannon C."/>
            <person name="Castanera R."/>
            <person name="Culley D."/>
            <person name="Daum C."/>
            <person name="Ezra D."/>
            <person name="Gonzalez J."/>
            <person name="Henrissat B."/>
            <person name="Kuo A."/>
            <person name="Liang C."/>
            <person name="Lipzen A."/>
            <person name="Lutzoni F."/>
            <person name="Magnuson J."/>
            <person name="Mondo S."/>
            <person name="Nolan M."/>
            <person name="Ohm R."/>
            <person name="Pangilinan J."/>
            <person name="Park H.-J."/>
            <person name="Ramirez L."/>
            <person name="Alfaro M."/>
            <person name="Sun H."/>
            <person name="Tritt A."/>
            <person name="Yoshinaga Y."/>
            <person name="Zwiers L.-H."/>
            <person name="Turgeon B."/>
            <person name="Goodwin S."/>
            <person name="Spatafora J."/>
            <person name="Crous P."/>
            <person name="Grigoriev I."/>
        </authorList>
    </citation>
    <scope>NUCLEOTIDE SEQUENCE</scope>
    <source>
        <strain evidence="1">CBS 525.71</strain>
    </source>
</reference>
<accession>A0ACB6RYL9</accession>
<protein>
    <submittedName>
        <fullName evidence="1">Uncharacterized protein</fullName>
    </submittedName>
</protein>
<evidence type="ECO:0000313" key="1">
    <source>
        <dbReference type="EMBL" id="KAF2626869.1"/>
    </source>
</evidence>